<dbReference type="Gene3D" id="3.20.20.80">
    <property type="entry name" value="Glycosidases"/>
    <property type="match status" value="1"/>
</dbReference>
<feature type="compositionally biased region" description="Polar residues" evidence="1">
    <location>
        <begin position="350"/>
        <end position="379"/>
    </location>
</feature>
<dbReference type="GO" id="GO:0004553">
    <property type="term" value="F:hydrolase activity, hydrolyzing O-glycosyl compounds"/>
    <property type="evidence" value="ECO:0007669"/>
    <property type="project" value="InterPro"/>
</dbReference>
<dbReference type="InterPro" id="IPR017853">
    <property type="entry name" value="GH"/>
</dbReference>
<dbReference type="SUPFAM" id="SSF51445">
    <property type="entry name" value="(Trans)glycosidases"/>
    <property type="match status" value="1"/>
</dbReference>
<feature type="compositionally biased region" description="Polar residues" evidence="1">
    <location>
        <begin position="89"/>
        <end position="98"/>
    </location>
</feature>
<organism evidence="3 4">
    <name type="scientific">Ceratobasidium theobromae</name>
    <dbReference type="NCBI Taxonomy" id="1582974"/>
    <lineage>
        <taxon>Eukaryota</taxon>
        <taxon>Fungi</taxon>
        <taxon>Dikarya</taxon>
        <taxon>Basidiomycota</taxon>
        <taxon>Agaricomycotina</taxon>
        <taxon>Agaricomycetes</taxon>
        <taxon>Cantharellales</taxon>
        <taxon>Ceratobasidiaceae</taxon>
        <taxon>Ceratobasidium</taxon>
    </lineage>
</organism>
<feature type="region of interest" description="Disordered" evidence="1">
    <location>
        <begin position="347"/>
        <end position="386"/>
    </location>
</feature>
<evidence type="ECO:0000313" key="3">
    <source>
        <dbReference type="EMBL" id="KAB5595078.1"/>
    </source>
</evidence>
<evidence type="ECO:0000313" key="4">
    <source>
        <dbReference type="Proteomes" id="UP000383932"/>
    </source>
</evidence>
<sequence>MPPQLQPKFISTYEKLLQSPAIIPPAEKRFWDDVFCLAPDVFWLHNKLSALGREGLLGTHQHVVTAIFAAAKVEFGTVQEKPQKETPLSGASSGSTQVPPAGSSFVEVEAITTLRRINAGRTLHIVSQTILSVPGITGWEIMDVLAGGVGVSDTVFTELIDSLANTMGNESESSEMRHCTLQLALVLACGLGQLSPGAYFLNQDIFPAILSLIRSPATSRYSFEAFLLLSVLANYHRADAGSLNPYLKHIRETRDESLMHGLLWVTRFACARSVKEYRDLHDDTPPSFTSTVSSIFSAFRPTPTPPPMKAIFSKQPIEASVILLSFFLLLSQNQAFRAMFAETIHPDPIESQSSRPSSPKLQATRSSSGTPRNAGTSLGSPRARPSSLIMAGRSSSIASVMQKAQTQVQFHQNICCAPELVSLASYVLAHAGTATAGAAEVDTKARGGVGRAEAYACLVLDILGQCVADGDIMRAMCSPPVKGGVVVWLCRQRVPLLPLRTEPAPLICSVLDVCTLYLRHNLSKKLDCRAYLLRGFALQGALGGGSTAVETVVAEAVTVLDLAVACADGFLPSPESVHQLVAAQYEMVRASPTLRAINKQQQKGKHSQGLQSLLVTIEFYEDQLEGTKSADDVMRVLAREIERDGVHGVSAREREEPGIISGTGDIAFVRWACADGLALMSTPSEFQTPVAPIERLPGFEMSFWIATMNSKSLFALPFIFQVARGAVVLSAPAQTFDGVGGSGAWWPHDLYQFPESVRQNVSNLLFSEQGLGLSSYRYNLGGGGLGVSNPTRAPETFYVSQGVYNWSADAQGIYFLKAAADRGVPQLTAFVNSGPYDFTTNGYSCGGVFKNGTEAAYGQYIADTLGHIINDLKIPISYISPFNEPDSTFGPVPCGQEGMQTTPYQRAAVIEGVYDKLAAKGLKVGIMADESSNLGQAQSEYATWLPKVLDKVAVLCHHTYDFPTDANYLSYVNYAKSIAPTKQTWMSEVCCSVGAADASDRKWSGGYDPTIRGGLHFASMMMQSFIVVQEPHYDFWTLLSSIFYFLPQDGLIYYDPAFATNGNYQLYITKHYWTMKHFGNFVKPGTVRHAVDGSSTRILAVESATTFALLAINAYTTQTTIPVSFQNTSLVLQPTHVYRTSTSEDFASVSLPTFSNGSWSLVLAPTSLTTWVFSKSS</sequence>
<proteinExistence type="predicted"/>
<dbReference type="InterPro" id="IPR039514">
    <property type="entry name" value="6GAL-like"/>
</dbReference>
<comment type="caution">
    <text evidence="3">The sequence shown here is derived from an EMBL/GenBank/DDBJ whole genome shotgun (WGS) entry which is preliminary data.</text>
</comment>
<gene>
    <name evidence="3" type="ORF">CTheo_1539</name>
</gene>
<dbReference type="Pfam" id="PF14587">
    <property type="entry name" value="Glyco_hydr_30_2"/>
    <property type="match status" value="1"/>
</dbReference>
<dbReference type="GO" id="GO:0005829">
    <property type="term" value="C:cytosol"/>
    <property type="evidence" value="ECO:0007669"/>
    <property type="project" value="TreeGrafter"/>
</dbReference>
<keyword evidence="4" id="KW-1185">Reference proteome</keyword>
<dbReference type="InterPro" id="IPR039868">
    <property type="entry name" value="ARMD3-like"/>
</dbReference>
<evidence type="ECO:0000256" key="1">
    <source>
        <dbReference type="SAM" id="MobiDB-lite"/>
    </source>
</evidence>
<dbReference type="AlphaFoldDB" id="A0A5N5QTU8"/>
<dbReference type="OrthoDB" id="2012278at2759"/>
<accession>A0A5N5QTU8</accession>
<feature type="domain" description="Endo-beta-1,6-galactanase-like" evidence="2">
    <location>
        <begin position="729"/>
        <end position="936"/>
    </location>
</feature>
<name>A0A5N5QTU8_9AGAM</name>
<dbReference type="PANTHER" id="PTHR13608">
    <property type="entry name" value="ARMADILLO-LIKE HELICAL DOMAIN-CONTAINING PROTEIN 3"/>
    <property type="match status" value="1"/>
</dbReference>
<dbReference type="PANTHER" id="PTHR13608:SF3">
    <property type="entry name" value="ARMADILLO-LIKE HELICAL DOMAIN-CONTAINING PROTEIN 3"/>
    <property type="match status" value="1"/>
</dbReference>
<dbReference type="EMBL" id="SSOP01000013">
    <property type="protein sequence ID" value="KAB5595078.1"/>
    <property type="molecule type" value="Genomic_DNA"/>
</dbReference>
<dbReference type="Proteomes" id="UP000383932">
    <property type="component" value="Unassembled WGS sequence"/>
</dbReference>
<protein>
    <recommendedName>
        <fullName evidence="2">Endo-beta-1,6-galactanase-like domain-containing protein</fullName>
    </recommendedName>
</protein>
<reference evidence="3 4" key="1">
    <citation type="journal article" date="2019" name="Fungal Biol. Biotechnol.">
        <title>Draft genome sequence of fastidious pathogen Ceratobasidium theobromae, which causes vascular-streak dieback in Theobroma cacao.</title>
        <authorList>
            <person name="Ali S.S."/>
            <person name="Asman A."/>
            <person name="Shao J."/>
            <person name="Firmansyah A.P."/>
            <person name="Susilo A.W."/>
            <person name="Rosmana A."/>
            <person name="McMahon P."/>
            <person name="Junaid M."/>
            <person name="Guest D."/>
            <person name="Kheng T.Y."/>
            <person name="Meinhardt L.W."/>
            <person name="Bailey B.A."/>
        </authorList>
    </citation>
    <scope>NUCLEOTIDE SEQUENCE [LARGE SCALE GENOMIC DNA]</scope>
    <source>
        <strain evidence="3 4">CT2</strain>
    </source>
</reference>
<evidence type="ECO:0000259" key="2">
    <source>
        <dbReference type="Pfam" id="PF14587"/>
    </source>
</evidence>
<feature type="region of interest" description="Disordered" evidence="1">
    <location>
        <begin position="80"/>
        <end position="101"/>
    </location>
</feature>